<feature type="transmembrane region" description="Helical" evidence="1">
    <location>
        <begin position="80"/>
        <end position="100"/>
    </location>
</feature>
<feature type="transmembrane region" description="Helical" evidence="1">
    <location>
        <begin position="229"/>
        <end position="246"/>
    </location>
</feature>
<dbReference type="InterPro" id="IPR002656">
    <property type="entry name" value="Acyl_transf_3_dom"/>
</dbReference>
<gene>
    <name evidence="3" type="ORF">ABNK63_06070</name>
</gene>
<protein>
    <submittedName>
        <fullName evidence="3">Acyltransferase</fullName>
        <ecNumber evidence="3">2.3.-.-</ecNumber>
    </submittedName>
</protein>
<feature type="domain" description="Acyltransferase 3" evidence="2">
    <location>
        <begin position="9"/>
        <end position="323"/>
    </location>
</feature>
<dbReference type="GO" id="GO:0016020">
    <property type="term" value="C:membrane"/>
    <property type="evidence" value="ECO:0007669"/>
    <property type="project" value="TreeGrafter"/>
</dbReference>
<keyword evidence="1" id="KW-0812">Transmembrane</keyword>
<name>A0AAU7QNX2_9GAMM</name>
<feature type="transmembrane region" description="Helical" evidence="1">
    <location>
        <begin position="306"/>
        <end position="328"/>
    </location>
</feature>
<keyword evidence="1" id="KW-0472">Membrane</keyword>
<reference evidence="3" key="1">
    <citation type="submission" date="2024-06" db="EMBL/GenBank/DDBJ databases">
        <authorList>
            <person name="Sun Y."/>
        </authorList>
    </citation>
    <scope>NUCLEOTIDE SEQUENCE</scope>
    <source>
        <strain evidence="3">IGA1.0</strain>
    </source>
</reference>
<dbReference type="GO" id="GO:0016747">
    <property type="term" value="F:acyltransferase activity, transferring groups other than amino-acyl groups"/>
    <property type="evidence" value="ECO:0007669"/>
    <property type="project" value="InterPro"/>
</dbReference>
<keyword evidence="3" id="KW-0808">Transferase</keyword>
<dbReference type="EC" id="2.3.-.-" evidence="3"/>
<evidence type="ECO:0000256" key="1">
    <source>
        <dbReference type="SAM" id="Phobius"/>
    </source>
</evidence>
<evidence type="ECO:0000259" key="2">
    <source>
        <dbReference type="Pfam" id="PF01757"/>
    </source>
</evidence>
<dbReference type="PANTHER" id="PTHR23028:SF53">
    <property type="entry name" value="ACYL_TRANSF_3 DOMAIN-CONTAINING PROTEIN"/>
    <property type="match status" value="1"/>
</dbReference>
<feature type="transmembrane region" description="Helical" evidence="1">
    <location>
        <begin position="40"/>
        <end position="60"/>
    </location>
</feature>
<feature type="transmembrane region" description="Helical" evidence="1">
    <location>
        <begin position="283"/>
        <end position="300"/>
    </location>
</feature>
<evidence type="ECO:0000313" key="3">
    <source>
        <dbReference type="EMBL" id="XBS91201.1"/>
    </source>
</evidence>
<feature type="transmembrane region" description="Helical" evidence="1">
    <location>
        <begin position="173"/>
        <end position="191"/>
    </location>
</feature>
<dbReference type="InterPro" id="IPR050879">
    <property type="entry name" value="Acyltransferase_3"/>
</dbReference>
<dbReference type="EMBL" id="CP157948">
    <property type="protein sequence ID" value="XBS91201.1"/>
    <property type="molecule type" value="Genomic_DNA"/>
</dbReference>
<sequence length="379" mass="42115">MSRQHPSNNFDAVRLVAASTVLCAHQAALSGRPEPQPFGLLTLGTMGVLVFFAVSGYLVAQSWDRDPHVLRFAAKRFLRVWPGLAVVTVVAALVLGPLVTQTPLGDYFRSPVTWDYFSQLYFGIRLFLPGVFEHALFPGVNGSLWTIPIEVRWYGILMLAGLCGLLRPRFRYLLLLLIIGYAAYIFLVFDVQHNPQARFLRPDFGCEYGSYFCYGVLLYHFRDIWRKRGLWMTGALAVAAAGAVALDHGYTALFLLLPWLVIRLGTFSTPVIRRLGRFGDFSYGIYIYAYMLQQLTLSLMGIHHPYWLGLLVSAVCVMVCAVLSWHFVERPALDLKRYLPGALRPAGEQTKPDAALSLQGIPGTGASVIALPASGDRAP</sequence>
<dbReference type="AlphaFoldDB" id="A0AAU7QNX2"/>
<accession>A0AAU7QNX2</accession>
<dbReference type="GO" id="GO:0000271">
    <property type="term" value="P:polysaccharide biosynthetic process"/>
    <property type="evidence" value="ECO:0007669"/>
    <property type="project" value="TreeGrafter"/>
</dbReference>
<proteinExistence type="predicted"/>
<dbReference type="Pfam" id="PF01757">
    <property type="entry name" value="Acyl_transf_3"/>
    <property type="match status" value="1"/>
</dbReference>
<dbReference type="PANTHER" id="PTHR23028">
    <property type="entry name" value="ACETYLTRANSFERASE"/>
    <property type="match status" value="1"/>
</dbReference>
<keyword evidence="3" id="KW-0012">Acyltransferase</keyword>
<organism evidence="3">
    <name type="scientific">Rhodanobacter sp. IGA1.0</name>
    <dbReference type="NCBI Taxonomy" id="3158582"/>
    <lineage>
        <taxon>Bacteria</taxon>
        <taxon>Pseudomonadati</taxon>
        <taxon>Pseudomonadota</taxon>
        <taxon>Gammaproteobacteria</taxon>
        <taxon>Lysobacterales</taxon>
        <taxon>Rhodanobacteraceae</taxon>
        <taxon>Rhodanobacter</taxon>
    </lineage>
</organism>
<feature type="transmembrane region" description="Helical" evidence="1">
    <location>
        <begin position="252"/>
        <end position="271"/>
    </location>
</feature>
<dbReference type="RefSeq" id="WP_350016955.1">
    <property type="nucleotide sequence ID" value="NZ_CP157948.1"/>
</dbReference>
<feature type="transmembrane region" description="Helical" evidence="1">
    <location>
        <begin position="151"/>
        <end position="167"/>
    </location>
</feature>
<keyword evidence="1" id="KW-1133">Transmembrane helix</keyword>